<evidence type="ECO:0000313" key="3">
    <source>
        <dbReference type="Proteomes" id="UP000485058"/>
    </source>
</evidence>
<sequence length="86" mass="9914">MGKKQRKGINEQEKGQQRNGKVRVPSRLWASRSPQEKQRQERRHSWGMKRHQVSCRPSRNQGPGWRCAARLQKDQAQATGAPPDEG</sequence>
<proteinExistence type="predicted"/>
<protein>
    <submittedName>
        <fullName evidence="2">Uncharacterized protein</fullName>
    </submittedName>
</protein>
<accession>A0A699Z3Q7</accession>
<evidence type="ECO:0000313" key="2">
    <source>
        <dbReference type="EMBL" id="GFH17243.1"/>
    </source>
</evidence>
<name>A0A699Z3Q7_HAELA</name>
<keyword evidence="3" id="KW-1185">Reference proteome</keyword>
<gene>
    <name evidence="2" type="ORF">HaLaN_13833</name>
</gene>
<feature type="compositionally biased region" description="Basic residues" evidence="1">
    <location>
        <begin position="40"/>
        <end position="53"/>
    </location>
</feature>
<dbReference type="EMBL" id="BLLF01001117">
    <property type="protein sequence ID" value="GFH17243.1"/>
    <property type="molecule type" value="Genomic_DNA"/>
</dbReference>
<dbReference type="AlphaFoldDB" id="A0A699Z3Q7"/>
<dbReference type="Proteomes" id="UP000485058">
    <property type="component" value="Unassembled WGS sequence"/>
</dbReference>
<feature type="region of interest" description="Disordered" evidence="1">
    <location>
        <begin position="1"/>
        <end position="86"/>
    </location>
</feature>
<organism evidence="2 3">
    <name type="scientific">Haematococcus lacustris</name>
    <name type="common">Green alga</name>
    <name type="synonym">Haematococcus pluvialis</name>
    <dbReference type="NCBI Taxonomy" id="44745"/>
    <lineage>
        <taxon>Eukaryota</taxon>
        <taxon>Viridiplantae</taxon>
        <taxon>Chlorophyta</taxon>
        <taxon>core chlorophytes</taxon>
        <taxon>Chlorophyceae</taxon>
        <taxon>CS clade</taxon>
        <taxon>Chlamydomonadales</taxon>
        <taxon>Haematococcaceae</taxon>
        <taxon>Haematococcus</taxon>
    </lineage>
</organism>
<comment type="caution">
    <text evidence="2">The sequence shown here is derived from an EMBL/GenBank/DDBJ whole genome shotgun (WGS) entry which is preliminary data.</text>
</comment>
<reference evidence="2 3" key="1">
    <citation type="submission" date="2020-02" db="EMBL/GenBank/DDBJ databases">
        <title>Draft genome sequence of Haematococcus lacustris strain NIES-144.</title>
        <authorList>
            <person name="Morimoto D."/>
            <person name="Nakagawa S."/>
            <person name="Yoshida T."/>
            <person name="Sawayama S."/>
        </authorList>
    </citation>
    <scope>NUCLEOTIDE SEQUENCE [LARGE SCALE GENOMIC DNA]</scope>
    <source>
        <strain evidence="2 3">NIES-144</strain>
    </source>
</reference>
<evidence type="ECO:0000256" key="1">
    <source>
        <dbReference type="SAM" id="MobiDB-lite"/>
    </source>
</evidence>